<dbReference type="Proteomes" id="UP001244787">
    <property type="component" value="Unassembled WGS sequence"/>
</dbReference>
<reference evidence="8 9" key="1">
    <citation type="submission" date="2023-06" db="EMBL/GenBank/DDBJ databases">
        <authorList>
            <person name="Ye Y.-Q."/>
            <person name="Du Z.-J."/>
        </authorList>
    </citation>
    <scope>NUCLEOTIDE SEQUENCE [LARGE SCALE GENOMIC DNA]</scope>
    <source>
        <strain evidence="8 9">SDUM287046</strain>
    </source>
</reference>
<organism evidence="8 9">
    <name type="scientific">Aequorivita aurantiaca</name>
    <dbReference type="NCBI Taxonomy" id="3053356"/>
    <lineage>
        <taxon>Bacteria</taxon>
        <taxon>Pseudomonadati</taxon>
        <taxon>Bacteroidota</taxon>
        <taxon>Flavobacteriia</taxon>
        <taxon>Flavobacteriales</taxon>
        <taxon>Flavobacteriaceae</taxon>
        <taxon>Aequorivita</taxon>
    </lineage>
</organism>
<dbReference type="PANTHER" id="PTHR30069">
    <property type="entry name" value="TONB-DEPENDENT OUTER MEMBRANE RECEPTOR"/>
    <property type="match status" value="1"/>
</dbReference>
<evidence type="ECO:0000256" key="5">
    <source>
        <dbReference type="ARBA" id="ARBA00022729"/>
    </source>
</evidence>
<gene>
    <name evidence="8" type="ORF">QRD02_13250</name>
</gene>
<evidence type="ECO:0000313" key="9">
    <source>
        <dbReference type="Proteomes" id="UP001244787"/>
    </source>
</evidence>
<evidence type="ECO:0000256" key="6">
    <source>
        <dbReference type="ARBA" id="ARBA00023136"/>
    </source>
</evidence>
<evidence type="ECO:0000256" key="4">
    <source>
        <dbReference type="ARBA" id="ARBA00022692"/>
    </source>
</evidence>
<evidence type="ECO:0000256" key="2">
    <source>
        <dbReference type="ARBA" id="ARBA00022448"/>
    </source>
</evidence>
<keyword evidence="2" id="KW-0813">Transport</keyword>
<name>A0ABT8DQ18_9FLAO</name>
<keyword evidence="6" id="KW-0472">Membrane</keyword>
<evidence type="ECO:0000256" key="7">
    <source>
        <dbReference type="ARBA" id="ARBA00023237"/>
    </source>
</evidence>
<comment type="subcellular location">
    <subcellularLocation>
        <location evidence="1">Cell outer membrane</location>
        <topology evidence="1">Multi-pass membrane protein</topology>
    </subcellularLocation>
</comment>
<evidence type="ECO:0000313" key="8">
    <source>
        <dbReference type="EMBL" id="MDN3725348.1"/>
    </source>
</evidence>
<dbReference type="SUPFAM" id="SSF56935">
    <property type="entry name" value="Porins"/>
    <property type="match status" value="1"/>
</dbReference>
<sequence>FFFGIHGASDIKFLGKDISADDLFSAEDENSIAESGFLVSGLKHRLTLGEKSFLKTVIAGSFSNDAFKLDRIIDLDSPQERTIRYTETDNSETRFTFSTLFNTKLSNRTMLRAGVMAENFNIKNLLLHRHEQPDANNDGDPDLNTFRNIDANLIIVQPYVQGQFRLTEDLTLDTGLHLQYSSLNNQLAVEPRASIDYEIGNVHRLSAGYGMHHQNIPYPLLFLNEEVNGQTKQTNKELDFVRSQHYVLGYDVKLGPKWRGKVELYYQNIDKAGVDSFESSYSTITEGADFGFSDDRVSLVNEGTGYNKGVEITLEKFFSKGYYVLLTGSFFDAKYTGSDEIERNSPFNNQYVANILAGKEFVLGKTNERTLFFDTRFTTSGGRYYTPIDLEASREAGYEIRQNELAYSQQYDDYLRLDFKFGMKLNRKKTSLQFYVDFQNVTNNKNIFVTRYNRLTNNVDRVNQIGFFPDFGCKLQF</sequence>
<keyword evidence="3" id="KW-1134">Transmembrane beta strand</keyword>
<dbReference type="Gene3D" id="2.40.170.20">
    <property type="entry name" value="TonB-dependent receptor, beta-barrel domain"/>
    <property type="match status" value="1"/>
</dbReference>
<accession>A0ABT8DQ18</accession>
<keyword evidence="4" id="KW-0812">Transmembrane</keyword>
<feature type="non-terminal residue" evidence="8">
    <location>
        <position position="1"/>
    </location>
</feature>
<protein>
    <submittedName>
        <fullName evidence="8">TonB-dependent receptor</fullName>
    </submittedName>
</protein>
<dbReference type="PANTHER" id="PTHR30069:SF29">
    <property type="entry name" value="HEMOGLOBIN AND HEMOGLOBIN-HAPTOGLOBIN-BINDING PROTEIN 1-RELATED"/>
    <property type="match status" value="1"/>
</dbReference>
<keyword evidence="9" id="KW-1185">Reference proteome</keyword>
<dbReference type="InterPro" id="IPR036942">
    <property type="entry name" value="Beta-barrel_TonB_sf"/>
</dbReference>
<keyword evidence="7" id="KW-0998">Cell outer membrane</keyword>
<dbReference type="InterPro" id="IPR039426">
    <property type="entry name" value="TonB-dep_rcpt-like"/>
</dbReference>
<comment type="caution">
    <text evidence="8">The sequence shown here is derived from an EMBL/GenBank/DDBJ whole genome shotgun (WGS) entry which is preliminary data.</text>
</comment>
<keyword evidence="8" id="KW-0675">Receptor</keyword>
<evidence type="ECO:0000256" key="1">
    <source>
        <dbReference type="ARBA" id="ARBA00004571"/>
    </source>
</evidence>
<keyword evidence="5" id="KW-0732">Signal</keyword>
<proteinExistence type="predicted"/>
<evidence type="ECO:0000256" key="3">
    <source>
        <dbReference type="ARBA" id="ARBA00022452"/>
    </source>
</evidence>
<dbReference type="EMBL" id="JAUGQQ010000013">
    <property type="protein sequence ID" value="MDN3725348.1"/>
    <property type="molecule type" value="Genomic_DNA"/>
</dbReference>